<comment type="caution">
    <text evidence="5">The sequence shown here is derived from an EMBL/GenBank/DDBJ whole genome shotgun (WGS) entry which is preliminary data.</text>
</comment>
<dbReference type="PANTHER" id="PTHR48106:SF13">
    <property type="entry name" value="QUINONE OXIDOREDUCTASE-RELATED"/>
    <property type="match status" value="1"/>
</dbReference>
<evidence type="ECO:0000256" key="1">
    <source>
        <dbReference type="ARBA" id="ARBA00022857"/>
    </source>
</evidence>
<reference evidence="5 6" key="1">
    <citation type="submission" date="2023-07" db="EMBL/GenBank/DDBJ databases">
        <title>Comparative genomics of wheat-associated soil bacteria to identify genetic determinants of phenazine resistance.</title>
        <authorList>
            <person name="Mouncey N."/>
        </authorList>
    </citation>
    <scope>NUCLEOTIDE SEQUENCE [LARGE SCALE GENOMIC DNA]</scope>
    <source>
        <strain evidence="5 6">W2I16</strain>
    </source>
</reference>
<dbReference type="Gene3D" id="3.30.470.20">
    <property type="entry name" value="ATP-grasp fold, B domain"/>
    <property type="match status" value="1"/>
</dbReference>
<dbReference type="Pfam" id="PF00107">
    <property type="entry name" value="ADH_zinc_N"/>
    <property type="match status" value="1"/>
</dbReference>
<proteinExistence type="predicted"/>
<gene>
    <name evidence="5" type="ORF">QFZ49_002812</name>
</gene>
<organism evidence="5 6">
    <name type="scientific">Streptomyces turgidiscabies</name>
    <dbReference type="NCBI Taxonomy" id="85558"/>
    <lineage>
        <taxon>Bacteria</taxon>
        <taxon>Bacillati</taxon>
        <taxon>Actinomycetota</taxon>
        <taxon>Actinomycetes</taxon>
        <taxon>Kitasatosporales</taxon>
        <taxon>Streptomycetaceae</taxon>
        <taxon>Streptomyces</taxon>
    </lineage>
</organism>
<evidence type="ECO:0000256" key="3">
    <source>
        <dbReference type="PROSITE-ProRule" id="PRU00409"/>
    </source>
</evidence>
<dbReference type="SUPFAM" id="SSF56059">
    <property type="entry name" value="Glutathione synthetase ATP-binding domain-like"/>
    <property type="match status" value="1"/>
</dbReference>
<dbReference type="PANTHER" id="PTHR48106">
    <property type="entry name" value="QUINONE OXIDOREDUCTASE PIG3-RELATED"/>
    <property type="match status" value="1"/>
</dbReference>
<dbReference type="Proteomes" id="UP001223072">
    <property type="component" value="Unassembled WGS sequence"/>
</dbReference>
<keyword evidence="1" id="KW-0521">NADP</keyword>
<dbReference type="InterPro" id="IPR036291">
    <property type="entry name" value="NAD(P)-bd_dom_sf"/>
</dbReference>
<dbReference type="InterPro" id="IPR013149">
    <property type="entry name" value="ADH-like_C"/>
</dbReference>
<dbReference type="EMBL" id="JAUSZS010000003">
    <property type="protein sequence ID" value="MDQ0932882.1"/>
    <property type="molecule type" value="Genomic_DNA"/>
</dbReference>
<keyword evidence="3" id="KW-0067">ATP-binding</keyword>
<keyword evidence="3" id="KW-0547">Nucleotide-binding</keyword>
<feature type="domain" description="ATP-grasp" evidence="4">
    <location>
        <begin position="211"/>
        <end position="405"/>
    </location>
</feature>
<accession>A0ABU0RP04</accession>
<dbReference type="SUPFAM" id="SSF51735">
    <property type="entry name" value="NAD(P)-binding Rossmann-fold domains"/>
    <property type="match status" value="1"/>
</dbReference>
<dbReference type="PROSITE" id="PS50975">
    <property type="entry name" value="ATP_GRASP"/>
    <property type="match status" value="1"/>
</dbReference>
<evidence type="ECO:0000313" key="6">
    <source>
        <dbReference type="Proteomes" id="UP001223072"/>
    </source>
</evidence>
<dbReference type="Gene3D" id="3.40.50.720">
    <property type="entry name" value="NAD(P)-binding Rossmann-like Domain"/>
    <property type="match status" value="1"/>
</dbReference>
<dbReference type="InterPro" id="IPR011761">
    <property type="entry name" value="ATP-grasp"/>
</dbReference>
<keyword evidence="6" id="KW-1185">Reference proteome</keyword>
<dbReference type="Gene3D" id="3.90.180.10">
    <property type="entry name" value="Medium-chain alcohol dehydrogenases, catalytic domain"/>
    <property type="match status" value="1"/>
</dbReference>
<dbReference type="Pfam" id="PF13535">
    <property type="entry name" value="ATP-grasp_4"/>
    <property type="match status" value="1"/>
</dbReference>
<evidence type="ECO:0000256" key="2">
    <source>
        <dbReference type="ARBA" id="ARBA00023002"/>
    </source>
</evidence>
<keyword evidence="2" id="KW-0560">Oxidoreductase</keyword>
<sequence length="480" mass="51533">MVPEDKLIPVPDSVDLTEAAAVTLQGLAAYYLTHETYPVAEGETVVVLAAAGGLGRLLLQLAAARGATVVAIASTPEKEAVARRAGAHHTFGYDKFDDAVREVTDGQGARLVYDSVGATTHLTSLRSLGRRGTLALCGLSSGPVPPLDIELLRGGGSLFLTRPTMKDYVYDASTLRAAGGAVFGHLASGVLDLPGNAPDAVHRVRTKDEARAHLTAAGFLQPAFRVCVDEKEARDFLATSTGPWVVKPRDAMGSEGVTRIESATELAAALEFLPGNDTEGVSFIVEEFVEGPEYSAEGVFIDGAPHVLALTSKELLPPPNFFEIEYVIPAILPDETAAEIEKQVVAALTALELRFGQFHVELWWTERGVVLGEVHVRNAGGWIHRMLPHVIPGLEWFGLVYDDVLGRPVDKAALKPVRGSAIRFLTPPPGRLTAIEGWDEVLAHPALIHAELAIAPRRGRRRAPLGVEPRRTHRGRRGHP</sequence>
<name>A0ABU0RP04_9ACTN</name>
<protein>
    <recommendedName>
        <fullName evidence="4">ATP-grasp domain-containing protein</fullName>
    </recommendedName>
</protein>
<evidence type="ECO:0000259" key="4">
    <source>
        <dbReference type="PROSITE" id="PS50975"/>
    </source>
</evidence>
<evidence type="ECO:0000313" key="5">
    <source>
        <dbReference type="EMBL" id="MDQ0932882.1"/>
    </source>
</evidence>